<dbReference type="CDD" id="cd16914">
    <property type="entry name" value="EcfT"/>
    <property type="match status" value="1"/>
</dbReference>
<accession>A0ABS5AXV2</accession>
<evidence type="ECO:0000313" key="6">
    <source>
        <dbReference type="EMBL" id="MBP2621412.1"/>
    </source>
</evidence>
<feature type="transmembrane region" description="Helical" evidence="5">
    <location>
        <begin position="86"/>
        <end position="107"/>
    </location>
</feature>
<dbReference type="RefSeq" id="WP_128835465.1">
    <property type="nucleotide sequence ID" value="NZ_QFAY01000017.1"/>
</dbReference>
<proteinExistence type="predicted"/>
<name>A0ABS5AXV2_9STRE</name>
<evidence type="ECO:0000256" key="2">
    <source>
        <dbReference type="ARBA" id="ARBA00022692"/>
    </source>
</evidence>
<dbReference type="InterPro" id="IPR003339">
    <property type="entry name" value="ABC/ECF_trnsptr_transmembrane"/>
</dbReference>
<gene>
    <name evidence="6" type="ORF">DHL47_08785</name>
</gene>
<sequence>MSLDVRSKVLLVLFANMAFLFRVKGWLELALVGGIAFIIYLVGRRKMALHFLVIFALFWLIDAALLHLPAGQSFHVLTTFAAAGRFMLPSIMAGALLLVSSTAYELVHGLRKWRLPESLLLTLAVMMRFLPAIKADANTINRSLRLRGIFLRKRDILLQPLRYFEYLIIPLLMSLLRTVQDLTIASLTKGLALGRKSTETFASRFRLADWSVCAWMLGMMCWMISR</sequence>
<keyword evidence="3 5" id="KW-1133">Transmembrane helix</keyword>
<dbReference type="Pfam" id="PF02361">
    <property type="entry name" value="CbiQ"/>
    <property type="match status" value="1"/>
</dbReference>
<comment type="caution">
    <text evidence="6">The sequence shown here is derived from an EMBL/GenBank/DDBJ whole genome shotgun (WGS) entry which is preliminary data.</text>
</comment>
<reference evidence="6 7" key="1">
    <citation type="submission" date="2018-05" db="EMBL/GenBank/DDBJ databases">
        <title>Draft genome sequence of Streptococcus panodentis CCUG 70867T.</title>
        <authorList>
            <person name="Salva-Serra F."/>
            <person name="Mendez V."/>
            <person name="Jaen-Luchoro D."/>
            <person name="Gonzales-Siles L."/>
            <person name="Karlsson R."/>
            <person name="Engstrom-Jakobsson H."/>
            <person name="Busquets A."/>
            <person name="Gomila M."/>
            <person name="Pineiro-Iglesias B."/>
            <person name="Bennasar-Figueras A."/>
            <person name="Seeger M."/>
            <person name="Moore E."/>
        </authorList>
    </citation>
    <scope>NUCLEOTIDE SEQUENCE [LARGE SCALE GENOMIC DNA]</scope>
    <source>
        <strain evidence="6 7">CCUG 70867</strain>
    </source>
</reference>
<dbReference type="EMBL" id="QFAY01000017">
    <property type="protein sequence ID" value="MBP2621412.1"/>
    <property type="molecule type" value="Genomic_DNA"/>
</dbReference>
<protein>
    <submittedName>
        <fullName evidence="6">Energy-coupling factor transporter transmembrane protein EcfT</fullName>
    </submittedName>
</protein>
<keyword evidence="7" id="KW-1185">Reference proteome</keyword>
<evidence type="ECO:0000313" key="7">
    <source>
        <dbReference type="Proteomes" id="UP001519349"/>
    </source>
</evidence>
<feature type="transmembrane region" description="Helical" evidence="5">
    <location>
        <begin position="20"/>
        <end position="42"/>
    </location>
</feature>
<evidence type="ECO:0000256" key="3">
    <source>
        <dbReference type="ARBA" id="ARBA00022989"/>
    </source>
</evidence>
<feature type="transmembrane region" description="Helical" evidence="5">
    <location>
        <begin position="49"/>
        <end position="66"/>
    </location>
</feature>
<keyword evidence="4 5" id="KW-0472">Membrane</keyword>
<dbReference type="Proteomes" id="UP001519349">
    <property type="component" value="Unassembled WGS sequence"/>
</dbReference>
<evidence type="ECO:0000256" key="5">
    <source>
        <dbReference type="SAM" id="Phobius"/>
    </source>
</evidence>
<comment type="subcellular location">
    <subcellularLocation>
        <location evidence="1">Membrane</location>
        <topology evidence="1">Multi-pass membrane protein</topology>
    </subcellularLocation>
</comment>
<organism evidence="6 7">
    <name type="scientific">Streptococcus panodentis</name>
    <dbReference type="NCBI Taxonomy" id="1581472"/>
    <lineage>
        <taxon>Bacteria</taxon>
        <taxon>Bacillati</taxon>
        <taxon>Bacillota</taxon>
        <taxon>Bacilli</taxon>
        <taxon>Lactobacillales</taxon>
        <taxon>Streptococcaceae</taxon>
        <taxon>Streptococcus</taxon>
    </lineage>
</organism>
<keyword evidence="2 5" id="KW-0812">Transmembrane</keyword>
<evidence type="ECO:0000256" key="4">
    <source>
        <dbReference type="ARBA" id="ARBA00023136"/>
    </source>
</evidence>
<evidence type="ECO:0000256" key="1">
    <source>
        <dbReference type="ARBA" id="ARBA00004141"/>
    </source>
</evidence>